<dbReference type="Pfam" id="PF01594">
    <property type="entry name" value="AI-2E_transport"/>
    <property type="match status" value="1"/>
</dbReference>
<dbReference type="Proteomes" id="UP001139485">
    <property type="component" value="Unassembled WGS sequence"/>
</dbReference>
<dbReference type="RefSeq" id="WP_250828244.1">
    <property type="nucleotide sequence ID" value="NZ_JAMOIL010000024.1"/>
</dbReference>
<evidence type="ECO:0000256" key="5">
    <source>
        <dbReference type="ARBA" id="ARBA00022692"/>
    </source>
</evidence>
<dbReference type="AlphaFoldDB" id="A0A9X2D9Q9"/>
<feature type="transmembrane region" description="Helical" evidence="9">
    <location>
        <begin position="77"/>
        <end position="98"/>
    </location>
</feature>
<feature type="transmembrane region" description="Helical" evidence="9">
    <location>
        <begin position="180"/>
        <end position="213"/>
    </location>
</feature>
<feature type="transmembrane region" description="Helical" evidence="9">
    <location>
        <begin position="344"/>
        <end position="377"/>
    </location>
</feature>
<evidence type="ECO:0000256" key="1">
    <source>
        <dbReference type="ARBA" id="ARBA00004651"/>
    </source>
</evidence>
<comment type="similarity">
    <text evidence="2">Belongs to the autoinducer-2 exporter (AI-2E) (TC 2.A.86) family.</text>
</comment>
<protein>
    <submittedName>
        <fullName evidence="10">AI-2E family transporter</fullName>
    </submittedName>
</protein>
<evidence type="ECO:0000256" key="6">
    <source>
        <dbReference type="ARBA" id="ARBA00022989"/>
    </source>
</evidence>
<keyword evidence="6 9" id="KW-1133">Transmembrane helix</keyword>
<name>A0A9X2D9Q9_9ACTN</name>
<evidence type="ECO:0000256" key="4">
    <source>
        <dbReference type="ARBA" id="ARBA00022475"/>
    </source>
</evidence>
<accession>A0A9X2D9Q9</accession>
<dbReference type="GO" id="GO:0005886">
    <property type="term" value="C:plasma membrane"/>
    <property type="evidence" value="ECO:0007669"/>
    <property type="project" value="UniProtKB-SubCell"/>
</dbReference>
<dbReference type="PANTHER" id="PTHR21716">
    <property type="entry name" value="TRANSMEMBRANE PROTEIN"/>
    <property type="match status" value="1"/>
</dbReference>
<feature type="region of interest" description="Disordered" evidence="8">
    <location>
        <begin position="1"/>
        <end position="44"/>
    </location>
</feature>
<sequence>MPQDPHVRADDGADALVDSVSEATEAPEEGSEADAPTHDPELGTPGPPFRRSPFLIGFFGALGAFVAWWLGSLVLSIGSTLVLLVVAMFLAAGLNPAVEALEKRHVKRGLAVLLVIVGVLVAFTGFAFALVPVITDQVTAIGQSVPGWVDQLESNDRIREINDQFDILTKVQDFVTGGSFISSIFGGVLGVGIAIFSALANVFFVVVLTLYFLASMRATKHALYQLAPASRRDRVSRLGDKVLASVGGYVAGAFVVATCAGLSSLIFFFVVGLSEYAFALAFVVALLDVIPMVGATLGAVVVTLIGFAVDPTIGLACLVFYLVYQQVENYFIYPRVMSRSVDVPGVVTVIAALVGAALLGVVGALLAIPTASALLMLAREVLIPRQDAR</sequence>
<feature type="transmembrane region" description="Helical" evidence="9">
    <location>
        <begin position="54"/>
        <end position="71"/>
    </location>
</feature>
<comment type="subcellular location">
    <subcellularLocation>
        <location evidence="1">Cell membrane</location>
        <topology evidence="1">Multi-pass membrane protein</topology>
    </subcellularLocation>
</comment>
<dbReference type="GO" id="GO:0055085">
    <property type="term" value="P:transmembrane transport"/>
    <property type="evidence" value="ECO:0007669"/>
    <property type="project" value="TreeGrafter"/>
</dbReference>
<feature type="transmembrane region" description="Helical" evidence="9">
    <location>
        <begin position="300"/>
        <end position="324"/>
    </location>
</feature>
<evidence type="ECO:0000313" key="11">
    <source>
        <dbReference type="Proteomes" id="UP001139485"/>
    </source>
</evidence>
<evidence type="ECO:0000313" key="10">
    <source>
        <dbReference type="EMBL" id="MCM0621926.1"/>
    </source>
</evidence>
<keyword evidence="5 9" id="KW-0812">Transmembrane</keyword>
<reference evidence="10" key="1">
    <citation type="submission" date="2022-05" db="EMBL/GenBank/DDBJ databases">
        <authorList>
            <person name="Tuo L."/>
        </authorList>
    </citation>
    <scope>NUCLEOTIDE SEQUENCE</scope>
    <source>
        <strain evidence="10">BSK12Z-4</strain>
    </source>
</reference>
<gene>
    <name evidence="10" type="ORF">M8330_16670</name>
</gene>
<feature type="transmembrane region" description="Helical" evidence="9">
    <location>
        <begin position="242"/>
        <end position="270"/>
    </location>
</feature>
<feature type="transmembrane region" description="Helical" evidence="9">
    <location>
        <begin position="276"/>
        <end position="293"/>
    </location>
</feature>
<proteinExistence type="inferred from homology"/>
<dbReference type="EMBL" id="JAMOIL010000024">
    <property type="protein sequence ID" value="MCM0621926.1"/>
    <property type="molecule type" value="Genomic_DNA"/>
</dbReference>
<feature type="transmembrane region" description="Helical" evidence="9">
    <location>
        <begin position="110"/>
        <end position="134"/>
    </location>
</feature>
<keyword evidence="4" id="KW-1003">Cell membrane</keyword>
<keyword evidence="3" id="KW-0813">Transport</keyword>
<evidence type="ECO:0000256" key="3">
    <source>
        <dbReference type="ARBA" id="ARBA00022448"/>
    </source>
</evidence>
<dbReference type="InterPro" id="IPR002549">
    <property type="entry name" value="AI-2E-like"/>
</dbReference>
<keyword evidence="7 9" id="KW-0472">Membrane</keyword>
<comment type="caution">
    <text evidence="10">The sequence shown here is derived from an EMBL/GenBank/DDBJ whole genome shotgun (WGS) entry which is preliminary data.</text>
</comment>
<feature type="compositionally biased region" description="Basic and acidic residues" evidence="8">
    <location>
        <begin position="1"/>
        <end position="11"/>
    </location>
</feature>
<keyword evidence="11" id="KW-1185">Reference proteome</keyword>
<evidence type="ECO:0000256" key="7">
    <source>
        <dbReference type="ARBA" id="ARBA00023136"/>
    </source>
</evidence>
<organism evidence="10 11">
    <name type="scientific">Nocardioides bruguierae</name>
    <dbReference type="NCBI Taxonomy" id="2945102"/>
    <lineage>
        <taxon>Bacteria</taxon>
        <taxon>Bacillati</taxon>
        <taxon>Actinomycetota</taxon>
        <taxon>Actinomycetes</taxon>
        <taxon>Propionibacteriales</taxon>
        <taxon>Nocardioidaceae</taxon>
        <taxon>Nocardioides</taxon>
    </lineage>
</organism>
<evidence type="ECO:0000256" key="9">
    <source>
        <dbReference type="SAM" id="Phobius"/>
    </source>
</evidence>
<dbReference type="PANTHER" id="PTHR21716:SF53">
    <property type="entry name" value="PERMEASE PERM-RELATED"/>
    <property type="match status" value="1"/>
</dbReference>
<evidence type="ECO:0000256" key="2">
    <source>
        <dbReference type="ARBA" id="ARBA00009773"/>
    </source>
</evidence>
<evidence type="ECO:0000256" key="8">
    <source>
        <dbReference type="SAM" id="MobiDB-lite"/>
    </source>
</evidence>